<comment type="caution">
    <text evidence="2">The sequence shown here is derived from an EMBL/GenBank/DDBJ whole genome shotgun (WGS) entry which is preliminary data.</text>
</comment>
<dbReference type="AlphaFoldDB" id="A0A2G5TFF7"/>
<keyword evidence="3" id="KW-1185">Reference proteome</keyword>
<sequence>MVYLTVGYWIFTVIGIIATIYTATLCGIIIKKYILDLGKLQYQLIIVRVSYDGVNSVITCIYYSSSILSLSNPEILSYDVSFFIALIASIFLEMRSYLAALIAVERAIATISPVNFYLYRKKISNIIFIGITMIPGLACFLVLFYVCGMRFPIENGCSSFACATPLCYQNYLAVSKIFYSSTNALFSGILCVKLFCMSYKRILVPVDLRKANIFSLTDGLSTILFELIPSLIFSNGIIDFKSLGPAMGVLRTIGRTVEASVMVKLMKKTTTILPVFKPEE</sequence>
<accession>A0A2G5TFF7</accession>
<evidence type="ECO:0000313" key="3">
    <source>
        <dbReference type="Proteomes" id="UP000230233"/>
    </source>
</evidence>
<keyword evidence="1" id="KW-0472">Membrane</keyword>
<evidence type="ECO:0000256" key="1">
    <source>
        <dbReference type="SAM" id="Phobius"/>
    </source>
</evidence>
<keyword evidence="1" id="KW-0812">Transmembrane</keyword>
<gene>
    <name evidence="2" type="primary">Cnig_chr_V.g18745</name>
    <name evidence="2" type="ORF">B9Z55_018745</name>
</gene>
<reference evidence="3" key="1">
    <citation type="submission" date="2017-10" db="EMBL/GenBank/DDBJ databases">
        <title>Rapid genome shrinkage in a self-fertile nematode reveals novel sperm competition proteins.</title>
        <authorList>
            <person name="Yin D."/>
            <person name="Schwarz E.M."/>
            <person name="Thomas C.G."/>
            <person name="Felde R.L."/>
            <person name="Korf I.F."/>
            <person name="Cutter A.D."/>
            <person name="Schartner C.M."/>
            <person name="Ralston E.J."/>
            <person name="Meyer B.J."/>
            <person name="Haag E.S."/>
        </authorList>
    </citation>
    <scope>NUCLEOTIDE SEQUENCE [LARGE SCALE GENOMIC DNA]</scope>
    <source>
        <strain evidence="3">JU1422</strain>
    </source>
</reference>
<dbReference type="OrthoDB" id="5859762at2759"/>
<organism evidence="2 3">
    <name type="scientific">Caenorhabditis nigoni</name>
    <dbReference type="NCBI Taxonomy" id="1611254"/>
    <lineage>
        <taxon>Eukaryota</taxon>
        <taxon>Metazoa</taxon>
        <taxon>Ecdysozoa</taxon>
        <taxon>Nematoda</taxon>
        <taxon>Chromadorea</taxon>
        <taxon>Rhabditida</taxon>
        <taxon>Rhabditina</taxon>
        <taxon>Rhabditomorpha</taxon>
        <taxon>Rhabditoidea</taxon>
        <taxon>Rhabditidae</taxon>
        <taxon>Peloderinae</taxon>
        <taxon>Caenorhabditis</taxon>
    </lineage>
</organism>
<name>A0A2G5TFF7_9PELO</name>
<dbReference type="Pfam" id="PF10316">
    <property type="entry name" value="7TM_GPCR_Srbc"/>
    <property type="match status" value="1"/>
</dbReference>
<protein>
    <recommendedName>
        <fullName evidence="4">7TM GPCR serpentine receptor class x (Srx) domain-containing protein</fullName>
    </recommendedName>
</protein>
<dbReference type="Proteomes" id="UP000230233">
    <property type="component" value="Chromosome V"/>
</dbReference>
<feature type="transmembrane region" description="Helical" evidence="1">
    <location>
        <begin position="126"/>
        <end position="146"/>
    </location>
</feature>
<dbReference type="EMBL" id="PDUG01000005">
    <property type="protein sequence ID" value="PIC26042.1"/>
    <property type="molecule type" value="Genomic_DNA"/>
</dbReference>
<dbReference type="InterPro" id="IPR019420">
    <property type="entry name" value="7TM_GPCR_serpentine_rcpt_Srbc"/>
</dbReference>
<proteinExistence type="predicted"/>
<dbReference type="PANTHER" id="PTHR10664:SF31">
    <property type="entry name" value="SERPENTINE RECEPTOR, CLASS BC (CLASS B-LIKE)"/>
    <property type="match status" value="1"/>
</dbReference>
<evidence type="ECO:0008006" key="4">
    <source>
        <dbReference type="Google" id="ProtNLM"/>
    </source>
</evidence>
<feature type="transmembrane region" description="Helical" evidence="1">
    <location>
        <begin position="6"/>
        <end position="30"/>
    </location>
</feature>
<feature type="transmembrane region" description="Helical" evidence="1">
    <location>
        <begin position="177"/>
        <end position="196"/>
    </location>
</feature>
<evidence type="ECO:0000313" key="2">
    <source>
        <dbReference type="EMBL" id="PIC26042.1"/>
    </source>
</evidence>
<dbReference type="PANTHER" id="PTHR10664">
    <property type="entry name" value="SERPENTINE RECEPTOR-C.ELEGANS"/>
    <property type="match status" value="1"/>
</dbReference>
<keyword evidence="1" id="KW-1133">Transmembrane helix</keyword>